<dbReference type="CDD" id="cd13585">
    <property type="entry name" value="PBP2_TMBP_like"/>
    <property type="match status" value="1"/>
</dbReference>
<dbReference type="RefSeq" id="WP_096828878.1">
    <property type="nucleotide sequence ID" value="NZ_NXIB02000079.1"/>
</dbReference>
<reference evidence="1" key="1">
    <citation type="submission" date="2017-10" db="EMBL/GenBank/DDBJ databases">
        <title>Draft genome sequence of the planktic cyanobacteria Tychonema bourrellyi isolated from alpine lentic freshwater.</title>
        <authorList>
            <person name="Tett A."/>
            <person name="Armanini F."/>
            <person name="Asnicar F."/>
            <person name="Boscaini A."/>
            <person name="Pasolli E."/>
            <person name="Zolfo M."/>
            <person name="Donati C."/>
            <person name="Salmaso N."/>
            <person name="Segata N."/>
        </authorList>
    </citation>
    <scope>NUCLEOTIDE SEQUENCE</scope>
    <source>
        <strain evidence="1">FEM_GT703</strain>
    </source>
</reference>
<dbReference type="Gene3D" id="3.40.190.10">
    <property type="entry name" value="Periplasmic binding protein-like II"/>
    <property type="match status" value="2"/>
</dbReference>
<sequence length="427" mass="46047">MKRKSWQLFTIFGLVGLLLSAVVSCGKPAVNSPTQNSAVIEFWTMQLQPQFTEYFNQTIANFEKENPAVNVRWVDVPWSAMESKILGAVSAKTAPDVVNLNPDFASLLAGRNAWLDLDSRISEKVRSTYLPNIWKAGVLDGKTFGIPWYLTTGVTIYNTDLFKKAGITKPPATYAELAQVAKQVKEKTGKFAFFVTFVPEDSGEVLQSLVQMGVTLVDAQGKAAFNTDKGKAAFGYWVDLYKGGFLPKDVLVQGHRRAIELYQSGDTALLASGPQFLKAIAENAPSIGAVSAVAPQITGESGKKTVAVMNLVVPRDSKRPDDAVKFALFVTNSQNQLAFAKAANVLPSTVEALGDGYFKSVAADATAGDRARIVSASGLTSAELLIPPLKDVKKLQKAIYDNLQAAMLGEKSVEQAVADAAVAWDQK</sequence>
<organism evidence="1 2">
    <name type="scientific">Tychonema bourrellyi FEM_GT703</name>
    <dbReference type="NCBI Taxonomy" id="2040638"/>
    <lineage>
        <taxon>Bacteria</taxon>
        <taxon>Bacillati</taxon>
        <taxon>Cyanobacteriota</taxon>
        <taxon>Cyanophyceae</taxon>
        <taxon>Oscillatoriophycideae</taxon>
        <taxon>Oscillatoriales</taxon>
        <taxon>Microcoleaceae</taxon>
        <taxon>Tychonema</taxon>
    </lineage>
</organism>
<dbReference type="SUPFAM" id="SSF53850">
    <property type="entry name" value="Periplasmic binding protein-like II"/>
    <property type="match status" value="1"/>
</dbReference>
<evidence type="ECO:0000313" key="1">
    <source>
        <dbReference type="EMBL" id="PHX54753.1"/>
    </source>
</evidence>
<dbReference type="OrthoDB" id="9769685at2"/>
<dbReference type="Proteomes" id="UP000226442">
    <property type="component" value="Unassembled WGS sequence"/>
</dbReference>
<dbReference type="Pfam" id="PF01547">
    <property type="entry name" value="SBP_bac_1"/>
    <property type="match status" value="1"/>
</dbReference>
<dbReference type="PANTHER" id="PTHR43649">
    <property type="entry name" value="ARABINOSE-BINDING PROTEIN-RELATED"/>
    <property type="match status" value="1"/>
</dbReference>
<keyword evidence="2" id="KW-1185">Reference proteome</keyword>
<proteinExistence type="predicted"/>
<protein>
    <submittedName>
        <fullName evidence="1">Sugar ABC transporter substrate-binding protein</fullName>
    </submittedName>
</protein>
<comment type="caution">
    <text evidence="1">The sequence shown here is derived from an EMBL/GenBank/DDBJ whole genome shotgun (WGS) entry which is preliminary data.</text>
</comment>
<name>A0A2G4EYZ8_9CYAN</name>
<dbReference type="PROSITE" id="PS51257">
    <property type="entry name" value="PROKAR_LIPOPROTEIN"/>
    <property type="match status" value="1"/>
</dbReference>
<dbReference type="AlphaFoldDB" id="A0A2G4EYZ8"/>
<dbReference type="InterPro" id="IPR050490">
    <property type="entry name" value="Bact_solute-bd_prot1"/>
</dbReference>
<evidence type="ECO:0000313" key="2">
    <source>
        <dbReference type="Proteomes" id="UP000226442"/>
    </source>
</evidence>
<dbReference type="InterPro" id="IPR006059">
    <property type="entry name" value="SBP"/>
</dbReference>
<gene>
    <name evidence="1" type="ORF">CP500_014305</name>
</gene>
<accession>A0A2G4EYZ8</accession>
<dbReference type="EMBL" id="NXIB02000079">
    <property type="protein sequence ID" value="PHX54753.1"/>
    <property type="molecule type" value="Genomic_DNA"/>
</dbReference>
<dbReference type="PANTHER" id="PTHR43649:SF12">
    <property type="entry name" value="DIACETYLCHITOBIOSE BINDING PROTEIN DASA"/>
    <property type="match status" value="1"/>
</dbReference>